<proteinExistence type="predicted"/>
<evidence type="ECO:0000256" key="6">
    <source>
        <dbReference type="ARBA" id="ARBA00022989"/>
    </source>
</evidence>
<evidence type="ECO:0000313" key="10">
    <source>
        <dbReference type="EMBL" id="PPJ64505.1"/>
    </source>
</evidence>
<keyword evidence="11" id="KW-1185">Reference proteome</keyword>
<dbReference type="Pfam" id="PF13231">
    <property type="entry name" value="PMT_2"/>
    <property type="match status" value="1"/>
</dbReference>
<dbReference type="PANTHER" id="PTHR33908">
    <property type="entry name" value="MANNOSYLTRANSFERASE YKCB-RELATED"/>
    <property type="match status" value="1"/>
</dbReference>
<keyword evidence="5 8" id="KW-0812">Transmembrane</keyword>
<feature type="transmembrane region" description="Helical" evidence="8">
    <location>
        <begin position="296"/>
        <end position="316"/>
    </location>
</feature>
<dbReference type="GO" id="GO:0016763">
    <property type="term" value="F:pentosyltransferase activity"/>
    <property type="evidence" value="ECO:0007669"/>
    <property type="project" value="TreeGrafter"/>
</dbReference>
<feature type="transmembrane region" description="Helical" evidence="8">
    <location>
        <begin position="411"/>
        <end position="433"/>
    </location>
</feature>
<dbReference type="Proteomes" id="UP000239589">
    <property type="component" value="Unassembled WGS sequence"/>
</dbReference>
<dbReference type="GO" id="GO:0005886">
    <property type="term" value="C:plasma membrane"/>
    <property type="evidence" value="ECO:0007669"/>
    <property type="project" value="UniProtKB-SubCell"/>
</dbReference>
<evidence type="ECO:0000256" key="8">
    <source>
        <dbReference type="SAM" id="Phobius"/>
    </source>
</evidence>
<dbReference type="GO" id="GO:0009103">
    <property type="term" value="P:lipopolysaccharide biosynthetic process"/>
    <property type="evidence" value="ECO:0007669"/>
    <property type="project" value="UniProtKB-ARBA"/>
</dbReference>
<comment type="subcellular location">
    <subcellularLocation>
        <location evidence="1">Cell membrane</location>
        <topology evidence="1">Multi-pass membrane protein</topology>
    </subcellularLocation>
</comment>
<sequence>MFFCTIITILGAAIRIYNYDQIPEHNWTQDEYAFAWSGMSLIKDHIPTSWSWLLAYGDIPTVNWKGGIYQLVTPWLDHPPLFSLIVGSAAILGGANTFYDCTLTSMRIPSLILGILAISLLYIFSLKLCNTHVAIIATLIFATNPNTVFLSRLAVSENLILFLSLSTLLLFLKYRESSNLIYLYISAFVAGIASLAKITGFFLIPMLCLLLIYRHKWRESLVVFMIGLLIFSLYFIYGSIYDFELFIKIIQSHSERFDNFLLFKQIILYPVFFEDSWLTFSWLILIAVFRAYQARIKYLLIYIPIIAYSFMLLFTGSQSHFYAWYLIPYFPFLFLALAIFWHNFISKPDFLSACLINIFIVAWGFNYSVQYGLGKFWLELAITKYLFIVFTCLLITPFLVHSLIQSRRTKFLARFTAVFTIIISILLNVNIIYSKPV</sequence>
<keyword evidence="2" id="KW-1003">Cell membrane</keyword>
<evidence type="ECO:0000259" key="9">
    <source>
        <dbReference type="Pfam" id="PF13231"/>
    </source>
</evidence>
<evidence type="ECO:0000256" key="7">
    <source>
        <dbReference type="ARBA" id="ARBA00023136"/>
    </source>
</evidence>
<gene>
    <name evidence="10" type="ORF">CUN59_03710</name>
</gene>
<evidence type="ECO:0000256" key="1">
    <source>
        <dbReference type="ARBA" id="ARBA00004651"/>
    </source>
</evidence>
<evidence type="ECO:0000256" key="2">
    <source>
        <dbReference type="ARBA" id="ARBA00022475"/>
    </source>
</evidence>
<keyword evidence="4 10" id="KW-0808">Transferase</keyword>
<feature type="transmembrane region" description="Helical" evidence="8">
    <location>
        <begin position="322"/>
        <end position="341"/>
    </location>
</feature>
<keyword evidence="7 8" id="KW-0472">Membrane</keyword>
<feature type="transmembrane region" description="Helical" evidence="8">
    <location>
        <begin position="266"/>
        <end position="289"/>
    </location>
</feature>
<dbReference type="PANTHER" id="PTHR33908:SF11">
    <property type="entry name" value="MEMBRANE PROTEIN"/>
    <property type="match status" value="1"/>
</dbReference>
<evidence type="ECO:0000256" key="3">
    <source>
        <dbReference type="ARBA" id="ARBA00022676"/>
    </source>
</evidence>
<evidence type="ECO:0000256" key="5">
    <source>
        <dbReference type="ARBA" id="ARBA00022692"/>
    </source>
</evidence>
<dbReference type="InterPro" id="IPR038731">
    <property type="entry name" value="RgtA/B/C-like"/>
</dbReference>
<evidence type="ECO:0000313" key="11">
    <source>
        <dbReference type="Proteomes" id="UP000239589"/>
    </source>
</evidence>
<feature type="transmembrane region" description="Helical" evidence="8">
    <location>
        <begin position="158"/>
        <end position="175"/>
    </location>
</feature>
<keyword evidence="3" id="KW-0328">Glycosyltransferase</keyword>
<feature type="transmembrane region" description="Helical" evidence="8">
    <location>
        <begin position="220"/>
        <end position="237"/>
    </location>
</feature>
<evidence type="ECO:0000256" key="4">
    <source>
        <dbReference type="ARBA" id="ARBA00022679"/>
    </source>
</evidence>
<dbReference type="AlphaFoldDB" id="A0A2S6CXL2"/>
<dbReference type="EMBL" id="PGEM01000025">
    <property type="protein sequence ID" value="PPJ64505.1"/>
    <property type="molecule type" value="Genomic_DNA"/>
</dbReference>
<keyword evidence="6 8" id="KW-1133">Transmembrane helix</keyword>
<feature type="transmembrane region" description="Helical" evidence="8">
    <location>
        <begin position="106"/>
        <end position="125"/>
    </location>
</feature>
<accession>A0A2S6CXL2</accession>
<comment type="caution">
    <text evidence="10">The sequence shown here is derived from an EMBL/GenBank/DDBJ whole genome shotgun (WGS) entry which is preliminary data.</text>
</comment>
<feature type="domain" description="Glycosyltransferase RgtA/B/C/D-like" evidence="9">
    <location>
        <begin position="77"/>
        <end position="232"/>
    </location>
</feature>
<name>A0A2S6CXL2_9CYAN</name>
<reference evidence="10 11" key="1">
    <citation type="submission" date="2018-02" db="EMBL/GenBank/DDBJ databases">
        <title>Discovery of a pederin family compound in a non-symbiotic bloom-forming cyanobacterium.</title>
        <authorList>
            <person name="Kust A."/>
            <person name="Mares J."/>
            <person name="Jokela J."/>
            <person name="Urajova P."/>
            <person name="Hajek J."/>
            <person name="Saurav K."/>
            <person name="Voracova K."/>
            <person name="Fewer D.P."/>
            <person name="Haapaniemi E."/>
            <person name="Permi P."/>
            <person name="Rehakova K."/>
            <person name="Sivonen K."/>
            <person name="Hrouzek P."/>
        </authorList>
    </citation>
    <scope>NUCLEOTIDE SEQUENCE [LARGE SCALE GENOMIC DNA]</scope>
    <source>
        <strain evidence="10 11">CHARLIE-1</strain>
    </source>
</reference>
<organism evidence="10 11">
    <name type="scientific">Cuspidothrix issatschenkoi CHARLIE-1</name>
    <dbReference type="NCBI Taxonomy" id="2052836"/>
    <lineage>
        <taxon>Bacteria</taxon>
        <taxon>Bacillati</taxon>
        <taxon>Cyanobacteriota</taxon>
        <taxon>Cyanophyceae</taxon>
        <taxon>Nostocales</taxon>
        <taxon>Aphanizomenonaceae</taxon>
        <taxon>Cuspidothrix</taxon>
    </lineage>
</organism>
<feature type="transmembrane region" description="Helical" evidence="8">
    <location>
        <begin position="385"/>
        <end position="404"/>
    </location>
</feature>
<protein>
    <submittedName>
        <fullName evidence="10">Glycosyltransferase</fullName>
    </submittedName>
</protein>
<dbReference type="InterPro" id="IPR050297">
    <property type="entry name" value="LipidA_mod_glycosyltrf_83"/>
</dbReference>
<feature type="transmembrane region" description="Helical" evidence="8">
    <location>
        <begin position="181"/>
        <end position="213"/>
    </location>
</feature>
<feature type="transmembrane region" description="Helical" evidence="8">
    <location>
        <begin position="348"/>
        <end position="365"/>
    </location>
</feature>